<dbReference type="AlphaFoldDB" id="A0A1I0GVY8"/>
<dbReference type="Proteomes" id="UP000199180">
    <property type="component" value="Unassembled WGS sequence"/>
</dbReference>
<dbReference type="EMBL" id="FOHO01000009">
    <property type="protein sequence ID" value="SET75533.1"/>
    <property type="molecule type" value="Genomic_DNA"/>
</dbReference>
<organism evidence="2 3">
    <name type="scientific">Paracoccus homiensis</name>
    <dbReference type="NCBI Taxonomy" id="364199"/>
    <lineage>
        <taxon>Bacteria</taxon>
        <taxon>Pseudomonadati</taxon>
        <taxon>Pseudomonadota</taxon>
        <taxon>Alphaproteobacteria</taxon>
        <taxon>Rhodobacterales</taxon>
        <taxon>Paracoccaceae</taxon>
        <taxon>Paracoccus</taxon>
    </lineage>
</organism>
<evidence type="ECO:0000313" key="2">
    <source>
        <dbReference type="EMBL" id="SET75533.1"/>
    </source>
</evidence>
<protein>
    <submittedName>
        <fullName evidence="2">Uncharacterized protein</fullName>
    </submittedName>
</protein>
<evidence type="ECO:0000313" key="3">
    <source>
        <dbReference type="Proteomes" id="UP000199180"/>
    </source>
</evidence>
<name>A0A1I0GVY8_9RHOB</name>
<feature type="region of interest" description="Disordered" evidence="1">
    <location>
        <begin position="70"/>
        <end position="90"/>
    </location>
</feature>
<keyword evidence="3" id="KW-1185">Reference proteome</keyword>
<gene>
    <name evidence="2" type="ORF">SAMN04489858_109117</name>
</gene>
<sequence length="110" mass="12557">MAAYFDPSESDEVKAGLLAWFCDELQDWTHEQVVWALRSWNRENPRRRPTPGDIVALLKKARGEKIARERAAAVQPDDHAGMSREDHQRVSAEMSDKLAAFIRPMPKVAE</sequence>
<accession>A0A1I0GVY8</accession>
<evidence type="ECO:0000256" key="1">
    <source>
        <dbReference type="SAM" id="MobiDB-lite"/>
    </source>
</evidence>
<proteinExistence type="predicted"/>
<dbReference type="STRING" id="364199.SAMN04489858_109117"/>
<reference evidence="2 3" key="1">
    <citation type="submission" date="2016-10" db="EMBL/GenBank/DDBJ databases">
        <authorList>
            <person name="de Groot N.N."/>
        </authorList>
    </citation>
    <scope>NUCLEOTIDE SEQUENCE [LARGE SCALE GENOMIC DNA]</scope>
    <source>
        <strain evidence="2 3">DSM 17862</strain>
    </source>
</reference>